<name>A0ABW4Q1I2_9MICO</name>
<evidence type="ECO:0000313" key="17">
    <source>
        <dbReference type="Proteomes" id="UP001597280"/>
    </source>
</evidence>
<dbReference type="Pfam" id="PF08544">
    <property type="entry name" value="GHMP_kinases_C"/>
    <property type="match status" value="1"/>
</dbReference>
<evidence type="ECO:0000256" key="11">
    <source>
        <dbReference type="ARBA" id="ARBA00049375"/>
    </source>
</evidence>
<comment type="subcellular location">
    <subcellularLocation>
        <location evidence="13">Cytoplasm</location>
    </subcellularLocation>
</comment>
<evidence type="ECO:0000256" key="1">
    <source>
        <dbReference type="ARBA" id="ARBA00005015"/>
    </source>
</evidence>
<evidence type="ECO:0000256" key="10">
    <source>
        <dbReference type="ARBA" id="ARBA00022840"/>
    </source>
</evidence>
<feature type="binding site" evidence="13">
    <location>
        <begin position="92"/>
        <end position="102"/>
    </location>
    <ligand>
        <name>ATP</name>
        <dbReference type="ChEBI" id="CHEBI:30616"/>
    </ligand>
</feature>
<keyword evidence="5 13" id="KW-0028">Amino-acid biosynthesis</keyword>
<comment type="function">
    <text evidence="12 13">Catalyzes the ATP-dependent phosphorylation of L-homoserine to L-homoserine phosphate.</text>
</comment>
<dbReference type="Gene3D" id="3.30.70.890">
    <property type="entry name" value="GHMP kinase, C-terminal domain"/>
    <property type="match status" value="1"/>
</dbReference>
<dbReference type="EC" id="2.7.1.39" evidence="3 13"/>
<evidence type="ECO:0000256" key="4">
    <source>
        <dbReference type="ARBA" id="ARBA00017858"/>
    </source>
</evidence>
<dbReference type="PRINTS" id="PR00958">
    <property type="entry name" value="HOMSERKINASE"/>
</dbReference>
<dbReference type="Proteomes" id="UP001597280">
    <property type="component" value="Unassembled WGS sequence"/>
</dbReference>
<reference evidence="17" key="1">
    <citation type="journal article" date="2019" name="Int. J. Syst. Evol. Microbiol.">
        <title>The Global Catalogue of Microorganisms (GCM) 10K type strain sequencing project: providing services to taxonomists for standard genome sequencing and annotation.</title>
        <authorList>
            <consortium name="The Broad Institute Genomics Platform"/>
            <consortium name="The Broad Institute Genome Sequencing Center for Infectious Disease"/>
            <person name="Wu L."/>
            <person name="Ma J."/>
        </authorList>
    </citation>
    <scope>NUCLEOTIDE SEQUENCE [LARGE SCALE GENOMIC DNA]</scope>
    <source>
        <strain evidence="17">JCM 11650</strain>
    </source>
</reference>
<dbReference type="GO" id="GO:0004413">
    <property type="term" value="F:homoserine kinase activity"/>
    <property type="evidence" value="ECO:0007669"/>
    <property type="project" value="UniProtKB-EC"/>
</dbReference>
<dbReference type="PANTHER" id="PTHR20861:SF1">
    <property type="entry name" value="HOMOSERINE KINASE"/>
    <property type="match status" value="1"/>
</dbReference>
<evidence type="ECO:0000256" key="13">
    <source>
        <dbReference type="HAMAP-Rule" id="MF_00384"/>
    </source>
</evidence>
<dbReference type="InterPro" id="IPR006203">
    <property type="entry name" value="GHMP_knse_ATP-bd_CS"/>
</dbReference>
<gene>
    <name evidence="13 16" type="primary">thrB</name>
    <name evidence="16" type="ORF">ACFSDA_13980</name>
</gene>
<sequence length="308" mass="32303">MRIEHSRVRVQVPATSANLGPGFDALGLALDLVDDLELEATTGGVEVLAEGEGAGSVPTGEEHLVVRALRRGLDHAGAPQVGVRLRTRNRIPHGRGLGSSAAATVAGLLLARGLLADPAALDDDAVLQLATAFEGHPDNAAPALLGGAVLSWTEASRGEERARAVNLALHREALRPLVLLPRTTLATHQARGLLPEEVPHGDAAFNASRAALLVHALATDPSLLLTATEDRLHQEQRAPGMPESVELLRVLRQEGHPAVISGAGPSLLVLRGDRAEVAQLVRRVVAETAAWRIAAVPLREDGARCVVD</sequence>
<evidence type="ECO:0000256" key="8">
    <source>
        <dbReference type="ARBA" id="ARBA00022741"/>
    </source>
</evidence>
<keyword evidence="7 13" id="KW-0791">Threonine biosynthesis</keyword>
<organism evidence="16 17">
    <name type="scientific">Brachybacterium rhamnosum</name>
    <dbReference type="NCBI Taxonomy" id="173361"/>
    <lineage>
        <taxon>Bacteria</taxon>
        <taxon>Bacillati</taxon>
        <taxon>Actinomycetota</taxon>
        <taxon>Actinomycetes</taxon>
        <taxon>Micrococcales</taxon>
        <taxon>Dermabacteraceae</taxon>
        <taxon>Brachybacterium</taxon>
    </lineage>
</organism>
<evidence type="ECO:0000259" key="14">
    <source>
        <dbReference type="Pfam" id="PF00288"/>
    </source>
</evidence>
<evidence type="ECO:0000256" key="3">
    <source>
        <dbReference type="ARBA" id="ARBA00012078"/>
    </source>
</evidence>
<comment type="catalytic activity">
    <reaction evidence="11 13">
        <text>L-homoserine + ATP = O-phospho-L-homoserine + ADP + H(+)</text>
        <dbReference type="Rhea" id="RHEA:13985"/>
        <dbReference type="ChEBI" id="CHEBI:15378"/>
        <dbReference type="ChEBI" id="CHEBI:30616"/>
        <dbReference type="ChEBI" id="CHEBI:57476"/>
        <dbReference type="ChEBI" id="CHEBI:57590"/>
        <dbReference type="ChEBI" id="CHEBI:456216"/>
        <dbReference type="EC" id="2.7.1.39"/>
    </reaction>
</comment>
<dbReference type="PROSITE" id="PS00627">
    <property type="entry name" value="GHMP_KINASES_ATP"/>
    <property type="match status" value="1"/>
</dbReference>
<dbReference type="HAMAP" id="MF_00384">
    <property type="entry name" value="Homoser_kinase"/>
    <property type="match status" value="1"/>
</dbReference>
<comment type="caution">
    <text evidence="16">The sequence shown here is derived from an EMBL/GenBank/DDBJ whole genome shotgun (WGS) entry which is preliminary data.</text>
</comment>
<keyword evidence="13" id="KW-0963">Cytoplasm</keyword>
<dbReference type="RefSeq" id="WP_137770475.1">
    <property type="nucleotide sequence ID" value="NZ_BAAAIS010000003.1"/>
</dbReference>
<evidence type="ECO:0000313" key="16">
    <source>
        <dbReference type="EMBL" id="MFD1836175.1"/>
    </source>
</evidence>
<dbReference type="InterPro" id="IPR020568">
    <property type="entry name" value="Ribosomal_Su5_D2-typ_SF"/>
</dbReference>
<feature type="domain" description="GHMP kinase N-terminal" evidence="14">
    <location>
        <begin position="64"/>
        <end position="147"/>
    </location>
</feature>
<evidence type="ECO:0000259" key="15">
    <source>
        <dbReference type="Pfam" id="PF08544"/>
    </source>
</evidence>
<dbReference type="InterPro" id="IPR013750">
    <property type="entry name" value="GHMP_kinase_C_dom"/>
</dbReference>
<feature type="domain" description="GHMP kinase C-terminal" evidence="15">
    <location>
        <begin position="228"/>
        <end position="284"/>
    </location>
</feature>
<evidence type="ECO:0000256" key="12">
    <source>
        <dbReference type="ARBA" id="ARBA00049954"/>
    </source>
</evidence>
<dbReference type="EMBL" id="JBHUFL010000003">
    <property type="protein sequence ID" value="MFD1836175.1"/>
    <property type="molecule type" value="Genomic_DNA"/>
</dbReference>
<keyword evidence="9 13" id="KW-0418">Kinase</keyword>
<keyword evidence="6 13" id="KW-0808">Transferase</keyword>
<keyword evidence="17" id="KW-1185">Reference proteome</keyword>
<comment type="pathway">
    <text evidence="1 13">Amino-acid biosynthesis; L-threonine biosynthesis; L-threonine from L-aspartate: step 4/5.</text>
</comment>
<evidence type="ECO:0000256" key="7">
    <source>
        <dbReference type="ARBA" id="ARBA00022697"/>
    </source>
</evidence>
<dbReference type="NCBIfam" id="TIGR00191">
    <property type="entry name" value="thrB"/>
    <property type="match status" value="1"/>
</dbReference>
<dbReference type="InterPro" id="IPR014721">
    <property type="entry name" value="Ribsml_uS5_D2-typ_fold_subgr"/>
</dbReference>
<keyword evidence="10 13" id="KW-0067">ATP-binding</keyword>
<dbReference type="PIRSF" id="PIRSF000676">
    <property type="entry name" value="Homoser_kin"/>
    <property type="match status" value="1"/>
</dbReference>
<dbReference type="Gene3D" id="3.30.230.10">
    <property type="match status" value="1"/>
</dbReference>
<protein>
    <recommendedName>
        <fullName evidence="4 13">Homoserine kinase</fullName>
        <shortName evidence="13">HK</shortName>
        <shortName evidence="13">HSK</shortName>
        <ecNumber evidence="3 13">2.7.1.39</ecNumber>
    </recommendedName>
</protein>
<evidence type="ECO:0000256" key="6">
    <source>
        <dbReference type="ARBA" id="ARBA00022679"/>
    </source>
</evidence>
<comment type="similarity">
    <text evidence="2 13">Belongs to the GHMP kinase family. Homoserine kinase subfamily.</text>
</comment>
<dbReference type="InterPro" id="IPR036554">
    <property type="entry name" value="GHMP_kinase_C_sf"/>
</dbReference>
<dbReference type="PANTHER" id="PTHR20861">
    <property type="entry name" value="HOMOSERINE/4-DIPHOSPHOCYTIDYL-2-C-METHYL-D-ERYTHRITOL KINASE"/>
    <property type="match status" value="1"/>
</dbReference>
<evidence type="ECO:0000256" key="5">
    <source>
        <dbReference type="ARBA" id="ARBA00022605"/>
    </source>
</evidence>
<keyword evidence="8 13" id="KW-0547">Nucleotide-binding</keyword>
<dbReference type="Pfam" id="PF00288">
    <property type="entry name" value="GHMP_kinases_N"/>
    <property type="match status" value="1"/>
</dbReference>
<dbReference type="InterPro" id="IPR006204">
    <property type="entry name" value="GHMP_kinase_N_dom"/>
</dbReference>
<dbReference type="InterPro" id="IPR000870">
    <property type="entry name" value="Homoserine_kinase"/>
</dbReference>
<dbReference type="SUPFAM" id="SSF55060">
    <property type="entry name" value="GHMP Kinase, C-terminal domain"/>
    <property type="match status" value="1"/>
</dbReference>
<evidence type="ECO:0000256" key="2">
    <source>
        <dbReference type="ARBA" id="ARBA00007370"/>
    </source>
</evidence>
<evidence type="ECO:0000256" key="9">
    <source>
        <dbReference type="ARBA" id="ARBA00022777"/>
    </source>
</evidence>
<proteinExistence type="inferred from homology"/>
<accession>A0ABW4Q1I2</accession>
<dbReference type="SUPFAM" id="SSF54211">
    <property type="entry name" value="Ribosomal protein S5 domain 2-like"/>
    <property type="match status" value="1"/>
</dbReference>